<evidence type="ECO:0000313" key="2">
    <source>
        <dbReference type="EMBL" id="KAF2583647.1"/>
    </source>
</evidence>
<accession>A0A8S9JQA6</accession>
<reference evidence="2" key="1">
    <citation type="submission" date="2019-12" db="EMBL/GenBank/DDBJ databases">
        <title>Genome sequencing and annotation of Brassica cretica.</title>
        <authorList>
            <person name="Studholme D.J."/>
            <person name="Sarris P.F."/>
        </authorList>
    </citation>
    <scope>NUCLEOTIDE SEQUENCE</scope>
    <source>
        <strain evidence="2">PFS-102/07</strain>
        <tissue evidence="2">Leaf</tissue>
    </source>
</reference>
<proteinExistence type="predicted"/>
<feature type="region of interest" description="Disordered" evidence="1">
    <location>
        <begin position="1"/>
        <end position="74"/>
    </location>
</feature>
<feature type="compositionally biased region" description="Basic and acidic residues" evidence="1">
    <location>
        <begin position="187"/>
        <end position="203"/>
    </location>
</feature>
<dbReference type="EMBL" id="QGKY02000246">
    <property type="protein sequence ID" value="KAF2583647.1"/>
    <property type="molecule type" value="Genomic_DNA"/>
</dbReference>
<sequence length="317" mass="34833">MNFLLRSASSATHRPPVSEPPPPPQPPPEATLERAEEPFLQYPSLEDHIDGSGDDHGNGESNANTGGSGVERFSDVSEEEGWISIPYQEIPDNWSESVDIQSLRSLDRSFVFPGEQIQIFACLSDSKADTEIITTFKVAEVMSRTVNRKASHKQNGDISDGESYESIPLGDPDGHFAAQNGNSPGKESVDSQKDGESILRKEDHKRRTEDLLSRFQKSHFFVRIAESGEPLWSKKSSMAADTEEGDGKRPCVSAFVDRGEFDPDVAGATIKLELLPLTDGIITLDTLQVHVKEKGRRYIPDQSLKINATSSISSGMF</sequence>
<feature type="region of interest" description="Disordered" evidence="1">
    <location>
        <begin position="147"/>
        <end position="203"/>
    </location>
</feature>
<gene>
    <name evidence="2" type="ORF">F2Q70_00037043</name>
</gene>
<name>A0A8S9JQA6_BRACR</name>
<organism evidence="2">
    <name type="scientific">Brassica cretica</name>
    <name type="common">Mustard</name>
    <dbReference type="NCBI Taxonomy" id="69181"/>
    <lineage>
        <taxon>Eukaryota</taxon>
        <taxon>Viridiplantae</taxon>
        <taxon>Streptophyta</taxon>
        <taxon>Embryophyta</taxon>
        <taxon>Tracheophyta</taxon>
        <taxon>Spermatophyta</taxon>
        <taxon>Magnoliopsida</taxon>
        <taxon>eudicotyledons</taxon>
        <taxon>Gunneridae</taxon>
        <taxon>Pentapetalae</taxon>
        <taxon>rosids</taxon>
        <taxon>malvids</taxon>
        <taxon>Brassicales</taxon>
        <taxon>Brassicaceae</taxon>
        <taxon>Brassiceae</taxon>
        <taxon>Brassica</taxon>
    </lineage>
</organism>
<dbReference type="PANTHER" id="PTHR36034:SF3">
    <property type="entry name" value="(RAPE) HYPOTHETICAL PROTEIN"/>
    <property type="match status" value="1"/>
</dbReference>
<feature type="compositionally biased region" description="Basic and acidic residues" evidence="1">
    <location>
        <begin position="45"/>
        <end position="58"/>
    </location>
</feature>
<dbReference type="PANTHER" id="PTHR36034">
    <property type="entry name" value="EXPRESSED PROTEIN"/>
    <property type="match status" value="1"/>
</dbReference>
<feature type="compositionally biased region" description="Pro residues" evidence="1">
    <location>
        <begin position="17"/>
        <end position="29"/>
    </location>
</feature>
<dbReference type="AlphaFoldDB" id="A0A8S9JQA6"/>
<evidence type="ECO:0000256" key="1">
    <source>
        <dbReference type="SAM" id="MobiDB-lite"/>
    </source>
</evidence>
<comment type="caution">
    <text evidence="2">The sequence shown here is derived from an EMBL/GenBank/DDBJ whole genome shotgun (WGS) entry which is preliminary data.</text>
</comment>
<protein>
    <submittedName>
        <fullName evidence="2">Uncharacterized protein</fullName>
    </submittedName>
</protein>